<name>A0A285EJZ4_9ACTN</name>
<dbReference type="InterPro" id="IPR018356">
    <property type="entry name" value="Tscrpt_reg_HTH_DeoR_CS"/>
</dbReference>
<dbReference type="InterPro" id="IPR050313">
    <property type="entry name" value="Carb_Metab_HTH_regulators"/>
</dbReference>
<dbReference type="Gene3D" id="1.10.10.10">
    <property type="entry name" value="Winged helix-like DNA-binding domain superfamily/Winged helix DNA-binding domain"/>
    <property type="match status" value="1"/>
</dbReference>
<dbReference type="SUPFAM" id="SSF46785">
    <property type="entry name" value="Winged helix' DNA-binding domain"/>
    <property type="match status" value="1"/>
</dbReference>
<dbReference type="GO" id="GO:0003700">
    <property type="term" value="F:DNA-binding transcription factor activity"/>
    <property type="evidence" value="ECO:0007669"/>
    <property type="project" value="InterPro"/>
</dbReference>
<dbReference type="InterPro" id="IPR036388">
    <property type="entry name" value="WH-like_DNA-bd_sf"/>
</dbReference>
<dbReference type="PROSITE" id="PS51000">
    <property type="entry name" value="HTH_DEOR_2"/>
    <property type="match status" value="1"/>
</dbReference>
<evidence type="ECO:0000259" key="4">
    <source>
        <dbReference type="PROSITE" id="PS51000"/>
    </source>
</evidence>
<gene>
    <name evidence="5" type="ORF">SAMN06893097_11737</name>
</gene>
<dbReference type="Pfam" id="PF00455">
    <property type="entry name" value="DeoRC"/>
    <property type="match status" value="1"/>
</dbReference>
<dbReference type="Proteomes" id="UP000219514">
    <property type="component" value="Unassembled WGS sequence"/>
</dbReference>
<protein>
    <submittedName>
        <fullName evidence="5">Transcriptional regulator, DeoR family</fullName>
    </submittedName>
</protein>
<dbReference type="PANTHER" id="PTHR30363:SF44">
    <property type="entry name" value="AGA OPERON TRANSCRIPTIONAL REPRESSOR-RELATED"/>
    <property type="match status" value="1"/>
</dbReference>
<proteinExistence type="predicted"/>
<evidence type="ECO:0000313" key="5">
    <source>
        <dbReference type="EMBL" id="SNX99330.1"/>
    </source>
</evidence>
<evidence type="ECO:0000313" key="6">
    <source>
        <dbReference type="Proteomes" id="UP000219514"/>
    </source>
</evidence>
<keyword evidence="6" id="KW-1185">Reference proteome</keyword>
<dbReference type="InterPro" id="IPR001034">
    <property type="entry name" value="DeoR_HTH"/>
</dbReference>
<sequence>MPSLDEHARSQVILSELGATGRVEVNDLAQRLEVSTVTIRKDLDALEQRAVLRRVRGGAVAAPVVDEGSFETRLQVRRAEKTAIARAVAPLVGDGDVIALDSSTSCHFLARELLDRRSLVVITNSMPTATLFSERSEATVLVPGGIVRRSARSVVGLLGDVLAGRGRIGKGFIGAHSVSAERGLLDMTLEEAQAKQYLAAHCAQLFGLVDSSKFGNFSLHTATPVSQITALYTDSAADPAVVAELEQAGTRVHRVDVAEEHR</sequence>
<evidence type="ECO:0000256" key="3">
    <source>
        <dbReference type="ARBA" id="ARBA00023163"/>
    </source>
</evidence>
<dbReference type="SUPFAM" id="SSF100950">
    <property type="entry name" value="NagB/RpiA/CoA transferase-like"/>
    <property type="match status" value="1"/>
</dbReference>
<dbReference type="RefSeq" id="WP_172442639.1">
    <property type="nucleotide sequence ID" value="NZ_JACHXB010000002.1"/>
</dbReference>
<dbReference type="Pfam" id="PF08220">
    <property type="entry name" value="HTH_DeoR"/>
    <property type="match status" value="1"/>
</dbReference>
<dbReference type="AlphaFoldDB" id="A0A285EJZ4"/>
<dbReference type="PANTHER" id="PTHR30363">
    <property type="entry name" value="HTH-TYPE TRANSCRIPTIONAL REGULATOR SRLR-RELATED"/>
    <property type="match status" value="1"/>
</dbReference>
<dbReference type="EMBL" id="OBDO01000017">
    <property type="protein sequence ID" value="SNX99330.1"/>
    <property type="molecule type" value="Genomic_DNA"/>
</dbReference>
<reference evidence="5 6" key="1">
    <citation type="submission" date="2017-09" db="EMBL/GenBank/DDBJ databases">
        <authorList>
            <person name="Ehlers B."/>
            <person name="Leendertz F.H."/>
        </authorList>
    </citation>
    <scope>NUCLEOTIDE SEQUENCE [LARGE SCALE GENOMIC DNA]</scope>
    <source>
        <strain evidence="5 6">DSM 46844</strain>
    </source>
</reference>
<dbReference type="Gene3D" id="3.40.50.1360">
    <property type="match status" value="1"/>
</dbReference>
<evidence type="ECO:0000256" key="1">
    <source>
        <dbReference type="ARBA" id="ARBA00023015"/>
    </source>
</evidence>
<accession>A0A285EJZ4</accession>
<dbReference type="GO" id="GO:0003677">
    <property type="term" value="F:DNA binding"/>
    <property type="evidence" value="ECO:0007669"/>
    <property type="project" value="UniProtKB-KW"/>
</dbReference>
<dbReference type="PRINTS" id="PR00037">
    <property type="entry name" value="HTHLACR"/>
</dbReference>
<keyword evidence="3" id="KW-0804">Transcription</keyword>
<dbReference type="SMART" id="SM00420">
    <property type="entry name" value="HTH_DEOR"/>
    <property type="match status" value="1"/>
</dbReference>
<dbReference type="SMART" id="SM01134">
    <property type="entry name" value="DeoRC"/>
    <property type="match status" value="1"/>
</dbReference>
<dbReference type="InterPro" id="IPR036390">
    <property type="entry name" value="WH_DNA-bd_sf"/>
</dbReference>
<evidence type="ECO:0000256" key="2">
    <source>
        <dbReference type="ARBA" id="ARBA00023125"/>
    </source>
</evidence>
<feature type="domain" description="HTH deoR-type" evidence="4">
    <location>
        <begin position="6"/>
        <end position="61"/>
    </location>
</feature>
<keyword evidence="2" id="KW-0238">DNA-binding</keyword>
<dbReference type="PROSITE" id="PS00894">
    <property type="entry name" value="HTH_DEOR_1"/>
    <property type="match status" value="1"/>
</dbReference>
<dbReference type="InterPro" id="IPR037171">
    <property type="entry name" value="NagB/RpiA_transferase-like"/>
</dbReference>
<keyword evidence="1" id="KW-0805">Transcription regulation</keyword>
<organism evidence="5 6">
    <name type="scientific">Geodermatophilus sabuli</name>
    <dbReference type="NCBI Taxonomy" id="1564158"/>
    <lineage>
        <taxon>Bacteria</taxon>
        <taxon>Bacillati</taxon>
        <taxon>Actinomycetota</taxon>
        <taxon>Actinomycetes</taxon>
        <taxon>Geodermatophilales</taxon>
        <taxon>Geodermatophilaceae</taxon>
        <taxon>Geodermatophilus</taxon>
    </lineage>
</organism>
<dbReference type="InterPro" id="IPR014036">
    <property type="entry name" value="DeoR-like_C"/>
</dbReference>